<dbReference type="PROSITE" id="PS51352">
    <property type="entry name" value="THIOREDOXIN_2"/>
    <property type="match status" value="1"/>
</dbReference>
<keyword evidence="8" id="KW-0413">Isomerase</keyword>
<dbReference type="PROSITE" id="PS00194">
    <property type="entry name" value="THIOREDOXIN_1"/>
    <property type="match status" value="1"/>
</dbReference>
<dbReference type="InterPro" id="IPR036249">
    <property type="entry name" value="Thioredoxin-like_sf"/>
</dbReference>
<dbReference type="CDD" id="cd02966">
    <property type="entry name" value="TlpA_like_family"/>
    <property type="match status" value="1"/>
</dbReference>
<dbReference type="PANTHER" id="PTHR42852:SF6">
    <property type="entry name" value="THIOL:DISULFIDE INTERCHANGE PROTEIN DSBE"/>
    <property type="match status" value="1"/>
</dbReference>
<dbReference type="Gene3D" id="3.40.30.10">
    <property type="entry name" value="Glutaredoxin"/>
    <property type="match status" value="1"/>
</dbReference>
<name>A0ABU1UKH8_9ACTN</name>
<feature type="domain" description="Thioredoxin" evidence="7">
    <location>
        <begin position="59"/>
        <end position="199"/>
    </location>
</feature>
<dbReference type="EMBL" id="JAVDWH010000001">
    <property type="protein sequence ID" value="MDR7085688.1"/>
    <property type="molecule type" value="Genomic_DNA"/>
</dbReference>
<dbReference type="PROSITE" id="PS51257">
    <property type="entry name" value="PROKAR_LIPOPROTEIN"/>
    <property type="match status" value="1"/>
</dbReference>
<evidence type="ECO:0000313" key="8">
    <source>
        <dbReference type="EMBL" id="MDR7085688.1"/>
    </source>
</evidence>
<dbReference type="InterPro" id="IPR013766">
    <property type="entry name" value="Thioredoxin_domain"/>
</dbReference>
<dbReference type="GO" id="GO:0016853">
    <property type="term" value="F:isomerase activity"/>
    <property type="evidence" value="ECO:0007669"/>
    <property type="project" value="UniProtKB-KW"/>
</dbReference>
<dbReference type="Proteomes" id="UP001257739">
    <property type="component" value="Unassembled WGS sequence"/>
</dbReference>
<keyword evidence="9" id="KW-1185">Reference proteome</keyword>
<comment type="subcellular location">
    <subcellularLocation>
        <location evidence="1">Cell envelope</location>
    </subcellularLocation>
</comment>
<feature type="signal peptide" evidence="6">
    <location>
        <begin position="1"/>
        <end position="19"/>
    </location>
</feature>
<dbReference type="InterPro" id="IPR017937">
    <property type="entry name" value="Thioredoxin_CS"/>
</dbReference>
<dbReference type="InterPro" id="IPR000866">
    <property type="entry name" value="AhpC/TSA"/>
</dbReference>
<organism evidence="8 9">
    <name type="scientific">Aeromicrobium panaciterrae</name>
    <dbReference type="NCBI Taxonomy" id="363861"/>
    <lineage>
        <taxon>Bacteria</taxon>
        <taxon>Bacillati</taxon>
        <taxon>Actinomycetota</taxon>
        <taxon>Actinomycetes</taxon>
        <taxon>Propionibacteriales</taxon>
        <taxon>Nocardioidaceae</taxon>
        <taxon>Aeromicrobium</taxon>
    </lineage>
</organism>
<keyword evidence="3" id="KW-0735">Signal-anchor</keyword>
<keyword evidence="4" id="KW-1015">Disulfide bond</keyword>
<evidence type="ECO:0000313" key="9">
    <source>
        <dbReference type="Proteomes" id="UP001257739"/>
    </source>
</evidence>
<keyword evidence="5" id="KW-0676">Redox-active center</keyword>
<keyword evidence="3" id="KW-0812">Transmembrane</keyword>
<evidence type="ECO:0000256" key="5">
    <source>
        <dbReference type="ARBA" id="ARBA00023284"/>
    </source>
</evidence>
<dbReference type="RefSeq" id="WP_309966473.1">
    <property type="nucleotide sequence ID" value="NZ_JAVDWH010000001.1"/>
</dbReference>
<comment type="caution">
    <text evidence="8">The sequence shown here is derived from an EMBL/GenBank/DDBJ whole genome shotgun (WGS) entry which is preliminary data.</text>
</comment>
<evidence type="ECO:0000256" key="2">
    <source>
        <dbReference type="ARBA" id="ARBA00022748"/>
    </source>
</evidence>
<dbReference type="SUPFAM" id="SSF52833">
    <property type="entry name" value="Thioredoxin-like"/>
    <property type="match status" value="1"/>
</dbReference>
<evidence type="ECO:0000256" key="4">
    <source>
        <dbReference type="ARBA" id="ARBA00023157"/>
    </source>
</evidence>
<protein>
    <submittedName>
        <fullName evidence="8">Thiol-disulfide isomerase/thioredoxin</fullName>
    </submittedName>
</protein>
<evidence type="ECO:0000256" key="1">
    <source>
        <dbReference type="ARBA" id="ARBA00004196"/>
    </source>
</evidence>
<evidence type="ECO:0000256" key="3">
    <source>
        <dbReference type="ARBA" id="ARBA00022968"/>
    </source>
</evidence>
<dbReference type="InterPro" id="IPR050553">
    <property type="entry name" value="Thioredoxin_ResA/DsbE_sf"/>
</dbReference>
<proteinExistence type="predicted"/>
<evidence type="ECO:0000256" key="6">
    <source>
        <dbReference type="SAM" id="SignalP"/>
    </source>
</evidence>
<sequence>MKRVIVVALLLALAGCTSAPSGEKPTFGGGSAPAVDESALATAKAAAGIEECPASNAPVPDKKALPDTTLDCLGGGKRVNLSGVAGTPTVINLWASWCEPCRKELPLLAKADKQYGSALRVLGVDFDDPAPDDAIELLKVSGVTYPQLVDRDSAIRTSLAVVGLPQTVFVDAQGRMVATERTPFRSYAELTAAIKQHLGVTP</sequence>
<keyword evidence="2" id="KW-0201">Cytochrome c-type biogenesis</keyword>
<evidence type="ECO:0000259" key="7">
    <source>
        <dbReference type="PROSITE" id="PS51352"/>
    </source>
</evidence>
<dbReference type="PANTHER" id="PTHR42852">
    <property type="entry name" value="THIOL:DISULFIDE INTERCHANGE PROTEIN DSBE"/>
    <property type="match status" value="1"/>
</dbReference>
<dbReference type="Pfam" id="PF00578">
    <property type="entry name" value="AhpC-TSA"/>
    <property type="match status" value="1"/>
</dbReference>
<feature type="chain" id="PRO_5045291561" evidence="6">
    <location>
        <begin position="20"/>
        <end position="202"/>
    </location>
</feature>
<reference evidence="8 9" key="1">
    <citation type="submission" date="2023-07" db="EMBL/GenBank/DDBJ databases">
        <title>Sorghum-associated microbial communities from plants grown in Nebraska, USA.</title>
        <authorList>
            <person name="Schachtman D."/>
        </authorList>
    </citation>
    <scope>NUCLEOTIDE SEQUENCE [LARGE SCALE GENOMIC DNA]</scope>
    <source>
        <strain evidence="8 9">BE248</strain>
    </source>
</reference>
<keyword evidence="6" id="KW-0732">Signal</keyword>
<gene>
    <name evidence="8" type="ORF">J2X11_000527</name>
</gene>
<accession>A0ABU1UKH8</accession>